<evidence type="ECO:0000313" key="4">
    <source>
        <dbReference type="EMBL" id="PAV60652.1"/>
    </source>
</evidence>
<evidence type="ECO:0000256" key="1">
    <source>
        <dbReference type="ARBA" id="ARBA00006562"/>
    </source>
</evidence>
<dbReference type="GO" id="GO:0110155">
    <property type="term" value="P:NAD-cap decapping"/>
    <property type="evidence" value="ECO:0007669"/>
    <property type="project" value="TreeGrafter"/>
</dbReference>
<protein>
    <recommendedName>
        <fullName evidence="2">Decapping nuclease</fullName>
        <ecNumber evidence="2">3.6.1.-</ecNumber>
    </recommendedName>
</protein>
<evidence type="ECO:0000256" key="2">
    <source>
        <dbReference type="RuleBase" id="RU367113"/>
    </source>
</evidence>
<accession>A0A2A2JGK0</accession>
<dbReference type="GO" id="GO:0034353">
    <property type="term" value="F:mRNA 5'-diphosphatase activity"/>
    <property type="evidence" value="ECO:0007669"/>
    <property type="project" value="TreeGrafter"/>
</dbReference>
<dbReference type="STRING" id="2018661.A0A2A2JGK0"/>
<keyword evidence="2" id="KW-0539">Nucleus</keyword>
<comment type="function">
    <text evidence="2">Decapping enzyme for NAD-capped RNAs: specifically hydrolyzes the nicotinamide adenine dinucleotide (NAD) cap from a subset of RNAs by removing the entire NAD moiety from the 5'-end of an NAD-capped RNA.</text>
</comment>
<comment type="caution">
    <text evidence="4">The sequence shown here is derived from an EMBL/GenBank/DDBJ whole genome shotgun (WGS) entry which is preliminary data.</text>
</comment>
<dbReference type="PANTHER" id="PTHR12395:SF9">
    <property type="entry name" value="DECAPPING AND EXORIBONUCLEASE PROTEIN"/>
    <property type="match status" value="1"/>
</dbReference>
<dbReference type="GO" id="GO:0000956">
    <property type="term" value="P:nuclear-transcribed mRNA catabolic process"/>
    <property type="evidence" value="ECO:0007669"/>
    <property type="project" value="TreeGrafter"/>
</dbReference>
<evidence type="ECO:0000259" key="3">
    <source>
        <dbReference type="Pfam" id="PF08652"/>
    </source>
</evidence>
<proteinExistence type="inferred from homology"/>
<name>A0A2A2JGK0_9BILA</name>
<keyword evidence="2" id="KW-0547">Nucleotide-binding</keyword>
<gene>
    <name evidence="4" type="ORF">WR25_14413</name>
</gene>
<keyword evidence="5" id="KW-1185">Reference proteome</keyword>
<dbReference type="InterPro" id="IPR013961">
    <property type="entry name" value="RAI1"/>
</dbReference>
<evidence type="ECO:0000313" key="5">
    <source>
        <dbReference type="Proteomes" id="UP000218231"/>
    </source>
</evidence>
<dbReference type="PANTHER" id="PTHR12395">
    <property type="entry name" value="DOM-3 RELATED"/>
    <property type="match status" value="1"/>
</dbReference>
<dbReference type="GO" id="GO:0000166">
    <property type="term" value="F:nucleotide binding"/>
    <property type="evidence" value="ECO:0007669"/>
    <property type="project" value="UniProtKB-KW"/>
</dbReference>
<comment type="subcellular location">
    <subcellularLocation>
        <location evidence="2">Nucleus</location>
    </subcellularLocation>
</comment>
<dbReference type="Proteomes" id="UP000218231">
    <property type="component" value="Unassembled WGS sequence"/>
</dbReference>
<sequence>MLIIRMEDHSEKYDIMCYQNREILLIQSLHETEFFCWRGLLTKIATTPYATKDAWSFRAIRRKGVIFLCQFETEAERKRKENMSARDKLMTYWGYSFESYMTIDEPGTEPSTSSVVSRREEFATMCRGDLTAPDGSRLRLLYSAEIDAIDHAGGLVEMKTQRGELEGGFWRWKAPKWWMQSFLVGIKQIVVGHRNDNGYVRKLSCVNLDDLKASKQAQWRPEVMLALLSKVLHTIRINLLKEDDACIVEFQPGKTIIFLPTNIADKSDRGIILKKVMPDKEDFGFIDVVDLSKFH</sequence>
<comment type="cofactor">
    <cofactor evidence="2">
        <name>a divalent metal cation</name>
        <dbReference type="ChEBI" id="CHEBI:60240"/>
    </cofactor>
</comment>
<keyword evidence="2" id="KW-0694">RNA-binding</keyword>
<feature type="domain" description="RAI1-like" evidence="3">
    <location>
        <begin position="27"/>
        <end position="255"/>
    </location>
</feature>
<dbReference type="GO" id="GO:0004518">
    <property type="term" value="F:nuclease activity"/>
    <property type="evidence" value="ECO:0007669"/>
    <property type="project" value="UniProtKB-KW"/>
</dbReference>
<dbReference type="GO" id="GO:0005829">
    <property type="term" value="C:cytosol"/>
    <property type="evidence" value="ECO:0007669"/>
    <property type="project" value="TreeGrafter"/>
</dbReference>
<dbReference type="Pfam" id="PF08652">
    <property type="entry name" value="RAI1"/>
    <property type="match status" value="1"/>
</dbReference>
<dbReference type="InterPro" id="IPR039039">
    <property type="entry name" value="RAI1-like_fam"/>
</dbReference>
<keyword evidence="2" id="KW-0479">Metal-binding</keyword>
<dbReference type="AlphaFoldDB" id="A0A2A2JGK0"/>
<reference evidence="4 5" key="1">
    <citation type="journal article" date="2017" name="Curr. Biol.">
        <title>Genome architecture and evolution of a unichromosomal asexual nematode.</title>
        <authorList>
            <person name="Fradin H."/>
            <person name="Zegar C."/>
            <person name="Gutwein M."/>
            <person name="Lucas J."/>
            <person name="Kovtun M."/>
            <person name="Corcoran D."/>
            <person name="Baugh L.R."/>
            <person name="Kiontke K."/>
            <person name="Gunsalus K."/>
            <person name="Fitch D.H."/>
            <person name="Piano F."/>
        </authorList>
    </citation>
    <scope>NUCLEOTIDE SEQUENCE [LARGE SCALE GENOMIC DNA]</scope>
    <source>
        <strain evidence="4">PF1309</strain>
    </source>
</reference>
<organism evidence="4 5">
    <name type="scientific">Diploscapter pachys</name>
    <dbReference type="NCBI Taxonomy" id="2018661"/>
    <lineage>
        <taxon>Eukaryota</taxon>
        <taxon>Metazoa</taxon>
        <taxon>Ecdysozoa</taxon>
        <taxon>Nematoda</taxon>
        <taxon>Chromadorea</taxon>
        <taxon>Rhabditida</taxon>
        <taxon>Rhabditina</taxon>
        <taxon>Rhabditomorpha</taxon>
        <taxon>Rhabditoidea</taxon>
        <taxon>Rhabditidae</taxon>
        <taxon>Diploscapter</taxon>
    </lineage>
</organism>
<dbReference type="EC" id="3.6.1.-" evidence="2"/>
<dbReference type="GO" id="GO:0046872">
    <property type="term" value="F:metal ion binding"/>
    <property type="evidence" value="ECO:0007669"/>
    <property type="project" value="UniProtKB-KW"/>
</dbReference>
<dbReference type="GO" id="GO:0003723">
    <property type="term" value="F:RNA binding"/>
    <property type="evidence" value="ECO:0007669"/>
    <property type="project" value="UniProtKB-KW"/>
</dbReference>
<keyword evidence="2" id="KW-0540">Nuclease</keyword>
<dbReference type="EMBL" id="LIAE01010455">
    <property type="protein sequence ID" value="PAV60652.1"/>
    <property type="molecule type" value="Genomic_DNA"/>
</dbReference>
<comment type="similarity">
    <text evidence="1 2">Belongs to the DXO/Dom3Z family.</text>
</comment>
<keyword evidence="2" id="KW-0378">Hydrolase</keyword>
<dbReference type="GO" id="GO:0005634">
    <property type="term" value="C:nucleus"/>
    <property type="evidence" value="ECO:0007669"/>
    <property type="project" value="UniProtKB-SubCell"/>
</dbReference>